<evidence type="ECO:0008006" key="4">
    <source>
        <dbReference type="Google" id="ProtNLM"/>
    </source>
</evidence>
<keyword evidence="1" id="KW-0472">Membrane</keyword>
<dbReference type="Proteomes" id="UP000076404">
    <property type="component" value="Chromosome"/>
</dbReference>
<accession>A0A143BGX4</accession>
<feature type="transmembrane region" description="Helical" evidence="1">
    <location>
        <begin position="16"/>
        <end position="37"/>
    </location>
</feature>
<dbReference type="InterPro" id="IPR012902">
    <property type="entry name" value="N_methyl_site"/>
</dbReference>
<evidence type="ECO:0000313" key="3">
    <source>
        <dbReference type="Proteomes" id="UP000076404"/>
    </source>
</evidence>
<dbReference type="AlphaFoldDB" id="A0A143BGX4"/>
<evidence type="ECO:0000256" key="1">
    <source>
        <dbReference type="SAM" id="Phobius"/>
    </source>
</evidence>
<sequence length="195" mass="21111">MMTMTRAPLTSRHPRGYTILELVVVVCIVGITMGIVAPRFRMSGATAVQLAGTQLAQDIDVTRTRALSTRQRSRVAFRQSLKAYGGYLDHNDDGTIGEIAVEWQELRGFGERALPRGVVYGRGSLPSIPDDPSGGAITFADSRVEFDSRGLVTPQGTGGVVYLQSESERDAVVAISVAPSGNTRLWTWRGGEGWK</sequence>
<keyword evidence="1" id="KW-1133">Transmembrane helix</keyword>
<gene>
    <name evidence="2" type="ORF">GEMMAAP_04485</name>
</gene>
<keyword evidence="3" id="KW-1185">Reference proteome</keyword>
<dbReference type="EMBL" id="CP011454">
    <property type="protein sequence ID" value="AMW04296.1"/>
    <property type="molecule type" value="Genomic_DNA"/>
</dbReference>
<reference evidence="2 3" key="1">
    <citation type="journal article" date="2014" name="Proc. Natl. Acad. Sci. U.S.A.">
        <title>Functional type 2 photosynthetic reaction centers found in the rare bacterial phylum Gemmatimonadetes.</title>
        <authorList>
            <person name="Zeng Y."/>
            <person name="Feng F."/>
            <person name="Medova H."/>
            <person name="Dean J."/>
            <person name="Koblizek M."/>
        </authorList>
    </citation>
    <scope>NUCLEOTIDE SEQUENCE [LARGE SCALE GENOMIC DNA]</scope>
    <source>
        <strain evidence="2 3">AP64</strain>
    </source>
</reference>
<reference evidence="2 3" key="2">
    <citation type="journal article" date="2016" name="Environ. Microbiol. Rep.">
        <title>Metagenomic evidence for the presence of phototrophic Gemmatimonadetes bacteria in diverse environments.</title>
        <authorList>
            <person name="Zeng Y."/>
            <person name="Baumbach J."/>
            <person name="Barbosa E.G."/>
            <person name="Azevedo V."/>
            <person name="Zhang C."/>
            <person name="Koblizek M."/>
        </authorList>
    </citation>
    <scope>NUCLEOTIDE SEQUENCE [LARGE SCALE GENOMIC DNA]</scope>
    <source>
        <strain evidence="2 3">AP64</strain>
    </source>
</reference>
<dbReference type="NCBIfam" id="TIGR02532">
    <property type="entry name" value="IV_pilin_GFxxxE"/>
    <property type="match status" value="1"/>
</dbReference>
<organism evidence="2 3">
    <name type="scientific">Gemmatimonas phototrophica</name>
    <dbReference type="NCBI Taxonomy" id="1379270"/>
    <lineage>
        <taxon>Bacteria</taxon>
        <taxon>Pseudomonadati</taxon>
        <taxon>Gemmatimonadota</taxon>
        <taxon>Gemmatimonadia</taxon>
        <taxon>Gemmatimonadales</taxon>
        <taxon>Gemmatimonadaceae</taxon>
        <taxon>Gemmatimonas</taxon>
    </lineage>
</organism>
<dbReference type="InterPro" id="IPR045584">
    <property type="entry name" value="Pilin-like"/>
</dbReference>
<protein>
    <recommendedName>
        <fullName evidence="4">General secretion pathway GspH domain-containing protein</fullName>
    </recommendedName>
</protein>
<dbReference type="KEGG" id="gph:GEMMAAP_04485"/>
<proteinExistence type="predicted"/>
<evidence type="ECO:0000313" key="2">
    <source>
        <dbReference type="EMBL" id="AMW04296.1"/>
    </source>
</evidence>
<name>A0A143BGX4_9BACT</name>
<dbReference type="eggNOG" id="COG4970">
    <property type="taxonomic scope" value="Bacteria"/>
</dbReference>
<dbReference type="STRING" id="1379270.GEMMAAP_04485"/>
<keyword evidence="1" id="KW-0812">Transmembrane</keyword>
<dbReference type="SUPFAM" id="SSF54523">
    <property type="entry name" value="Pili subunits"/>
    <property type="match status" value="1"/>
</dbReference>